<gene>
    <name evidence="4" type="ORF">DdX_11241</name>
</gene>
<feature type="chain" id="PRO_5042015322" evidence="3">
    <location>
        <begin position="21"/>
        <end position="164"/>
    </location>
</feature>
<protein>
    <submittedName>
        <fullName evidence="4">Uncharacterized protein</fullName>
    </submittedName>
</protein>
<evidence type="ECO:0000256" key="2">
    <source>
        <dbReference type="SAM" id="Phobius"/>
    </source>
</evidence>
<evidence type="ECO:0000313" key="5">
    <source>
        <dbReference type="Proteomes" id="UP001201812"/>
    </source>
</evidence>
<keyword evidence="2" id="KW-0472">Membrane</keyword>
<keyword evidence="2" id="KW-1133">Transmembrane helix</keyword>
<reference evidence="4" key="1">
    <citation type="submission" date="2022-01" db="EMBL/GenBank/DDBJ databases">
        <title>Genome Sequence Resource for Two Populations of Ditylenchus destructor, the Migratory Endoparasitic Phytonematode.</title>
        <authorList>
            <person name="Zhang H."/>
            <person name="Lin R."/>
            <person name="Xie B."/>
        </authorList>
    </citation>
    <scope>NUCLEOTIDE SEQUENCE</scope>
    <source>
        <strain evidence="4">BazhouSP</strain>
    </source>
</reference>
<keyword evidence="3" id="KW-0732">Signal</keyword>
<dbReference type="EMBL" id="JAKKPZ010000030">
    <property type="protein sequence ID" value="KAI1709454.1"/>
    <property type="molecule type" value="Genomic_DNA"/>
</dbReference>
<name>A0AAD4N2I8_9BILA</name>
<dbReference type="Proteomes" id="UP001201812">
    <property type="component" value="Unassembled WGS sequence"/>
</dbReference>
<feature type="coiled-coil region" evidence="1">
    <location>
        <begin position="72"/>
        <end position="99"/>
    </location>
</feature>
<sequence length="164" mass="18152">MVSALTSCAIIFVLIPCILSAAMIPKQKSKYLLPPSPTDPEAATQAGKVLSYRMEAKKYGVGDFYELVQGLNTNVQKEYESVNNRVKELMEKVHVLEKQIKESDTFEFKMSISAVGVAMVGILVGVMLATILFQTTTKFCFGKAHKKPIFPTTDVQRKILLSDS</sequence>
<dbReference type="AlphaFoldDB" id="A0AAD4N2I8"/>
<accession>A0AAD4N2I8</accession>
<keyword evidence="1" id="KW-0175">Coiled coil</keyword>
<comment type="caution">
    <text evidence="4">The sequence shown here is derived from an EMBL/GenBank/DDBJ whole genome shotgun (WGS) entry which is preliminary data.</text>
</comment>
<proteinExistence type="predicted"/>
<evidence type="ECO:0000256" key="1">
    <source>
        <dbReference type="SAM" id="Coils"/>
    </source>
</evidence>
<feature type="transmembrane region" description="Helical" evidence="2">
    <location>
        <begin position="112"/>
        <end position="133"/>
    </location>
</feature>
<evidence type="ECO:0000313" key="4">
    <source>
        <dbReference type="EMBL" id="KAI1709454.1"/>
    </source>
</evidence>
<feature type="signal peptide" evidence="3">
    <location>
        <begin position="1"/>
        <end position="20"/>
    </location>
</feature>
<keyword evidence="5" id="KW-1185">Reference proteome</keyword>
<organism evidence="4 5">
    <name type="scientific">Ditylenchus destructor</name>
    <dbReference type="NCBI Taxonomy" id="166010"/>
    <lineage>
        <taxon>Eukaryota</taxon>
        <taxon>Metazoa</taxon>
        <taxon>Ecdysozoa</taxon>
        <taxon>Nematoda</taxon>
        <taxon>Chromadorea</taxon>
        <taxon>Rhabditida</taxon>
        <taxon>Tylenchina</taxon>
        <taxon>Tylenchomorpha</taxon>
        <taxon>Sphaerularioidea</taxon>
        <taxon>Anguinidae</taxon>
        <taxon>Anguininae</taxon>
        <taxon>Ditylenchus</taxon>
    </lineage>
</organism>
<evidence type="ECO:0000256" key="3">
    <source>
        <dbReference type="SAM" id="SignalP"/>
    </source>
</evidence>
<keyword evidence="2" id="KW-0812">Transmembrane</keyword>